<evidence type="ECO:0000313" key="9">
    <source>
        <dbReference type="Proteomes" id="UP000008068"/>
    </source>
</evidence>
<dbReference type="PROSITE" id="PS00107">
    <property type="entry name" value="PROTEIN_KINASE_ATP"/>
    <property type="match status" value="1"/>
</dbReference>
<dbReference type="PROSITE" id="PS50011">
    <property type="entry name" value="PROTEIN_KINASE_DOM"/>
    <property type="match status" value="1"/>
</dbReference>
<keyword evidence="5 6" id="KW-0067">ATP-binding</keyword>
<proteinExistence type="predicted"/>
<dbReference type="PANTHER" id="PTHR24345:SF0">
    <property type="entry name" value="CELL CYCLE SERINE_THREONINE-PROTEIN KINASE CDC5_MSD2"/>
    <property type="match status" value="1"/>
</dbReference>
<dbReference type="InParanoid" id="G0P587"/>
<feature type="binding site" evidence="6">
    <location>
        <position position="48"/>
    </location>
    <ligand>
        <name>ATP</name>
        <dbReference type="ChEBI" id="CHEBI:30616"/>
    </ligand>
</feature>
<organism evidence="9">
    <name type="scientific">Caenorhabditis brenneri</name>
    <name type="common">Nematode worm</name>
    <dbReference type="NCBI Taxonomy" id="135651"/>
    <lineage>
        <taxon>Eukaryota</taxon>
        <taxon>Metazoa</taxon>
        <taxon>Ecdysozoa</taxon>
        <taxon>Nematoda</taxon>
        <taxon>Chromadorea</taxon>
        <taxon>Rhabditida</taxon>
        <taxon>Rhabditina</taxon>
        <taxon>Rhabditomorpha</taxon>
        <taxon>Rhabditoidea</taxon>
        <taxon>Rhabditidae</taxon>
        <taxon>Peloderinae</taxon>
        <taxon>Caenorhabditis</taxon>
    </lineage>
</organism>
<dbReference type="STRING" id="135651.G0P587"/>
<keyword evidence="3 6" id="KW-0547">Nucleotide-binding</keyword>
<protein>
    <recommendedName>
        <fullName evidence="7">Protein kinase domain-containing protein</fullName>
    </recommendedName>
</protein>
<dbReference type="GO" id="GO:0005634">
    <property type="term" value="C:nucleus"/>
    <property type="evidence" value="ECO:0007669"/>
    <property type="project" value="TreeGrafter"/>
</dbReference>
<dbReference type="PANTHER" id="PTHR24345">
    <property type="entry name" value="SERINE/THREONINE-PROTEIN KINASE PLK"/>
    <property type="match status" value="1"/>
</dbReference>
<feature type="domain" description="Protein kinase" evidence="7">
    <location>
        <begin position="20"/>
        <end position="295"/>
    </location>
</feature>
<evidence type="ECO:0000256" key="5">
    <source>
        <dbReference type="ARBA" id="ARBA00022840"/>
    </source>
</evidence>
<dbReference type="OrthoDB" id="5845449at2759"/>
<accession>G0P587</accession>
<gene>
    <name evidence="8" type="ORF">CAEBREN_00095</name>
</gene>
<dbReference type="Proteomes" id="UP000008068">
    <property type="component" value="Unassembled WGS sequence"/>
</dbReference>
<evidence type="ECO:0000256" key="6">
    <source>
        <dbReference type="PROSITE-ProRule" id="PRU10141"/>
    </source>
</evidence>
<dbReference type="GO" id="GO:0004674">
    <property type="term" value="F:protein serine/threonine kinase activity"/>
    <property type="evidence" value="ECO:0007669"/>
    <property type="project" value="UniProtKB-KW"/>
</dbReference>
<reference evidence="9" key="1">
    <citation type="submission" date="2011-07" db="EMBL/GenBank/DDBJ databases">
        <authorList>
            <consortium name="Caenorhabditis brenneri Sequencing and Analysis Consortium"/>
            <person name="Wilson R.K."/>
        </authorList>
    </citation>
    <scope>NUCLEOTIDE SEQUENCE [LARGE SCALE GENOMIC DNA]</scope>
    <source>
        <strain evidence="9">PB2801</strain>
    </source>
</reference>
<dbReference type="InterPro" id="IPR011009">
    <property type="entry name" value="Kinase-like_dom_sf"/>
</dbReference>
<dbReference type="EMBL" id="GL380077">
    <property type="protein sequence ID" value="EGT45364.1"/>
    <property type="molecule type" value="Genomic_DNA"/>
</dbReference>
<dbReference type="eggNOG" id="KOG0590">
    <property type="taxonomic scope" value="Eukaryota"/>
</dbReference>
<dbReference type="Gene3D" id="3.30.200.20">
    <property type="entry name" value="Phosphorylase Kinase, domain 1"/>
    <property type="match status" value="1"/>
</dbReference>
<dbReference type="AlphaFoldDB" id="G0P587"/>
<evidence type="ECO:0000256" key="4">
    <source>
        <dbReference type="ARBA" id="ARBA00022777"/>
    </source>
</evidence>
<evidence type="ECO:0000256" key="2">
    <source>
        <dbReference type="ARBA" id="ARBA00022679"/>
    </source>
</evidence>
<keyword evidence="1" id="KW-0723">Serine/threonine-protein kinase</keyword>
<sequence length="319" mass="35891">MENVGVAIKIRPITVCGVKYTQGTFIGHGAFGTVWKANGSDKTEAVFKHQKVQEGNTKLKIMQEYEIHRDLTALDKSGQIIKMLGMSVNSKGITLVLELAEKTLHSVLSDLTPAETQKYFRALIFGVEFLHEQMIAHCDLSLKNLLILDEGTLKIADFGNAKRLASKEQEMMSADCRGNPQYCAPELFEDGQMVKVLPLDTWSCGIVLLQLAQRSDRSWTQATPHNREYQRWSSGRTSNSDFWAGTDKCIMCKFYSLNSMRKAAYFHFTALVKKILCHDPTKRATIAQIKHDQFFKVDVRAAIKRSGAATRSSAKVSRY</sequence>
<name>G0P587_CAEBE</name>
<dbReference type="SUPFAM" id="SSF56112">
    <property type="entry name" value="Protein kinase-like (PK-like)"/>
    <property type="match status" value="1"/>
</dbReference>
<evidence type="ECO:0000256" key="1">
    <source>
        <dbReference type="ARBA" id="ARBA00022527"/>
    </source>
</evidence>
<keyword evidence="9" id="KW-1185">Reference proteome</keyword>
<dbReference type="GO" id="GO:0005524">
    <property type="term" value="F:ATP binding"/>
    <property type="evidence" value="ECO:0007669"/>
    <property type="project" value="UniProtKB-UniRule"/>
</dbReference>
<keyword evidence="2" id="KW-0808">Transferase</keyword>
<dbReference type="HOGENOM" id="CLU_000288_63_0_1"/>
<dbReference type="Gene3D" id="1.10.510.10">
    <property type="entry name" value="Transferase(Phosphotransferase) domain 1"/>
    <property type="match status" value="1"/>
</dbReference>
<keyword evidence="4" id="KW-0418">Kinase</keyword>
<evidence type="ECO:0000313" key="8">
    <source>
        <dbReference type="EMBL" id="EGT45364.1"/>
    </source>
</evidence>
<dbReference type="InterPro" id="IPR000719">
    <property type="entry name" value="Prot_kinase_dom"/>
</dbReference>
<evidence type="ECO:0000256" key="3">
    <source>
        <dbReference type="ARBA" id="ARBA00022741"/>
    </source>
</evidence>
<dbReference type="Pfam" id="PF00069">
    <property type="entry name" value="Pkinase"/>
    <property type="match status" value="1"/>
</dbReference>
<evidence type="ECO:0000259" key="7">
    <source>
        <dbReference type="PROSITE" id="PS50011"/>
    </source>
</evidence>
<dbReference type="InterPro" id="IPR017441">
    <property type="entry name" value="Protein_kinase_ATP_BS"/>
</dbReference>